<gene>
    <name evidence="2" type="ORF">SDC9_27785</name>
</gene>
<dbReference type="EMBL" id="VSSQ01000155">
    <property type="protein sequence ID" value="MPL81854.1"/>
    <property type="molecule type" value="Genomic_DNA"/>
</dbReference>
<reference evidence="2" key="1">
    <citation type="submission" date="2019-08" db="EMBL/GenBank/DDBJ databases">
        <authorList>
            <person name="Kucharzyk K."/>
            <person name="Murdoch R.W."/>
            <person name="Higgins S."/>
            <person name="Loffler F."/>
        </authorList>
    </citation>
    <scope>NUCLEOTIDE SEQUENCE</scope>
</reference>
<evidence type="ECO:0008006" key="3">
    <source>
        <dbReference type="Google" id="ProtNLM"/>
    </source>
</evidence>
<dbReference type="GO" id="GO:0090313">
    <property type="term" value="P:regulation of protein targeting to membrane"/>
    <property type="evidence" value="ECO:0007669"/>
    <property type="project" value="TreeGrafter"/>
</dbReference>
<dbReference type="PANTHER" id="PTHR30441">
    <property type="entry name" value="DUF748 DOMAIN-CONTAINING PROTEIN"/>
    <property type="match status" value="1"/>
</dbReference>
<dbReference type="GO" id="GO:0005886">
    <property type="term" value="C:plasma membrane"/>
    <property type="evidence" value="ECO:0007669"/>
    <property type="project" value="TreeGrafter"/>
</dbReference>
<accession>A0A644USK5</accession>
<proteinExistence type="predicted"/>
<evidence type="ECO:0000313" key="2">
    <source>
        <dbReference type="EMBL" id="MPL81854.1"/>
    </source>
</evidence>
<keyword evidence="1" id="KW-0472">Membrane</keyword>
<keyword evidence="1" id="KW-0812">Transmembrane</keyword>
<dbReference type="PANTHER" id="PTHR30441:SF8">
    <property type="entry name" value="DUF748 DOMAIN-CONTAINING PROTEIN"/>
    <property type="match status" value="1"/>
</dbReference>
<comment type="caution">
    <text evidence="2">The sequence shown here is derived from an EMBL/GenBank/DDBJ whole genome shotgun (WGS) entry which is preliminary data.</text>
</comment>
<sequence length="1477" mass="166398">MPKGIKKSVKILIISASAIILLLASPFILLQFNKIQNFVIDSLTRELSISLNTRIEIGNVDYHFFNKLKIEDVYIEDQQQDTLLQIDRIYAGFNFWRLLRKKIVFSNLELDHFYANLKTDAGGKSNFDFLFSKQKPKQDSTYIDLKLEKLIISDSRISFTRTADSISFQHFKESSIKINDISADISINTLTNDTINAAVNYLTAREQSGFTLKNLNAKIIGTPQNIHFPTFSVNLPESEINLDNLILRFDTLQGNQTLAERLNVNIPVDNAQISLADLGAFVPELKNIHETVSVNARISGRLSSLRSHDIRIAYGKTVQMDAALDINGLPNIQESFIYAQINKLQASTAEIQDFISKINNKPFLLPKEVHRLGSINYKGNISGFLSNLVAYGNFNTQVGSISSDISLSFGNNLLDVSYNGNLKTRGLSVGKLLNDTTFGNIAIDLSTKGIKAHNQPIRGTIKGKLTEFEFNRYAYTNADFDGTYDGTGFNGKINIKDDNIEADFLGIIDFKNPEIPVFDFDLTLSNTNLYALKLIKDYPDSRLSFHGKTNISGSNLDNLNGNLILNDIVFTNQEQTLNAKDIAFTSRTDVNYTYFSIKSDYLNGSFAGDFKYSSIGHTFTKMLSGYLPALAENGNTTSYIPNKVAIDLTLDNTQEISRILGIPYEIEGQSTIKGDINETSNKVELLVRVDALKTEKQIFENISVRLENIADKIQLTGRTQMHDHKADMLNIFLSAEALKDIVNAKLIWQNNEDITNAGEVSTQTSLYKKDKSIEAHTILQPSQVIISDSVWNIRKSDLYFHSDSLISINNFLFENERQFIHIDGKASRSQQDSLIVSTNDLNLDYIMQLLRLRGIKFGGSITGKLKLFSLLKEPIFLGNLDVEDFSLNDKIIADAVVSSTWDKINSQLLINGDFTNKKKEVVAKATGIFVPKNDSLDLKVDAKKFPLEFLNRYFEGVASNFNGDAAGILRIFGPTKTLLFEGDMAVTNGRASIDMLNTTYSFNDKVKLTPHRIHLNNIRLSDEEKNSAMLNGFIDHDGTFDNMVYDVRINANNVLALKTTSADDDFFYGKAYMGGLVRIHGNDNEANIIVNGVSRPGTKCYMSMGSSSSVLENDFVQFVEKRLYQYFDEQQEEKKEFVNQTPFNVKVDMQIEVTPEAEMEIIVDPRAGDKITGRGRGNVRIRFDTFSDVELFGTVELEQGYYLFTLQTVIRKEFKINNGSTIAWTGNPFDAQVNITGYYPLTASLADLIESDELKQITTRSTVPVHCLLHLTEDLMSPAIKFDIDLPSSDESVKSRVKNIINTEEMMNRQILYLMLFHKFFTPDNMRTTAVGLNETISFAMASASAQINNYLQNALNSNILSLGFDWQKSDVESDEVKAQILIQPNNRLIINGNIGYRNDNISENKFIGDFDLEYKLIESGRLRFTAYNHTIDRAQLREAKTTQGVGLIYREDFNTIPEMFVYYWGVVKGLFTKKQK</sequence>
<organism evidence="2">
    <name type="scientific">bioreactor metagenome</name>
    <dbReference type="NCBI Taxonomy" id="1076179"/>
    <lineage>
        <taxon>unclassified sequences</taxon>
        <taxon>metagenomes</taxon>
        <taxon>ecological metagenomes</taxon>
    </lineage>
</organism>
<protein>
    <recommendedName>
        <fullName evidence="3">Translocation/assembly module TamB</fullName>
    </recommendedName>
</protein>
<name>A0A644USK5_9ZZZZ</name>
<dbReference type="InterPro" id="IPR052894">
    <property type="entry name" value="AsmA-related"/>
</dbReference>
<keyword evidence="1" id="KW-1133">Transmembrane helix</keyword>
<feature type="transmembrane region" description="Helical" evidence="1">
    <location>
        <begin position="12"/>
        <end position="32"/>
    </location>
</feature>
<evidence type="ECO:0000256" key="1">
    <source>
        <dbReference type="SAM" id="Phobius"/>
    </source>
</evidence>